<evidence type="ECO:0000313" key="1">
    <source>
        <dbReference type="EMBL" id="UTS51906.1"/>
    </source>
</evidence>
<evidence type="ECO:0000313" key="2">
    <source>
        <dbReference type="Proteomes" id="UP000007178"/>
    </source>
</evidence>
<dbReference type="Proteomes" id="UP000007178">
    <property type="component" value="Segment"/>
</dbReference>
<sequence>MIFADVLLWAAVPFVLSTIYFGIRKGENNYYDSDDYDGNGTAH</sequence>
<proteinExistence type="predicted"/>
<name>A0ACD4B0X4_9CAUD</name>
<organism evidence="1 2">
    <name type="scientific">Cyanophage S-TIM5</name>
    <dbReference type="NCBI Taxonomy" id="1137745"/>
    <lineage>
        <taxon>Viruses</taxon>
        <taxon>Duplodnaviria</taxon>
        <taxon>Heunggongvirae</taxon>
        <taxon>Uroviricota</taxon>
        <taxon>Caudoviricetes</taxon>
        <taxon>Aurunvirus</taxon>
        <taxon>Aurunvirus STIM5</taxon>
    </lineage>
</organism>
<dbReference type="EMBL" id="JQ245707">
    <property type="protein sequence ID" value="UTS51906.1"/>
    <property type="molecule type" value="Genomic_DNA"/>
</dbReference>
<reference evidence="1 2" key="1">
    <citation type="journal article" date="2012" name="Proc. Natl. Acad. Sci. U.S.A.">
        <title>A novel lineage of myoviruses infecting cyanobacteria is widespread in the oceans.</title>
        <authorList>
            <person name="Sabehi G."/>
            <person name="Shaulov L."/>
            <person name="Silver D.H."/>
            <person name="Yanai I."/>
            <person name="Harel A."/>
            <person name="Lindell D."/>
        </authorList>
    </citation>
    <scope>NUCLEOTIDE SEQUENCE [LARGE SCALE GENOMIC DNA]</scope>
</reference>
<keyword evidence="2" id="KW-1185">Reference proteome</keyword>
<protein>
    <submittedName>
        <fullName evidence="1">Uncharacterized protein</fullName>
    </submittedName>
</protein>
<accession>A0ACD4B0X4</accession>